<dbReference type="EMBL" id="CCXW01000002">
    <property type="protein sequence ID" value="CEG24496.1"/>
    <property type="molecule type" value="Genomic_DNA"/>
</dbReference>
<reference evidence="1 2" key="1">
    <citation type="journal article" date="2014" name="Genome Announc.">
        <title>Genome Sequence of Bacillus simplex Strain P558, Isolated from a Human Fecal Sample.</title>
        <authorList>
            <person name="Croce O."/>
            <person name="Hugon P."/>
            <person name="Lagier J.C."/>
            <person name="Bibi F."/>
            <person name="Robert C."/>
            <person name="Azhar E.I."/>
            <person name="Raoult D."/>
            <person name="Fournier P.E."/>
        </authorList>
    </citation>
    <scope>NUCLEOTIDE SEQUENCE [LARGE SCALE GENOMIC DNA]</scope>
    <source>
        <strain evidence="1 2">P558</strain>
    </source>
</reference>
<evidence type="ECO:0000313" key="2">
    <source>
        <dbReference type="Proteomes" id="UP000182110"/>
    </source>
</evidence>
<accession>A0AAN2TPV0</accession>
<dbReference type="Proteomes" id="UP000182110">
    <property type="component" value="Unassembled WGS sequence"/>
</dbReference>
<name>A0AAN2TPV0_9BACI</name>
<organism evidence="1 2">
    <name type="scientific">Peribacillus simplex</name>
    <dbReference type="NCBI Taxonomy" id="1478"/>
    <lineage>
        <taxon>Bacteria</taxon>
        <taxon>Bacillati</taxon>
        <taxon>Bacillota</taxon>
        <taxon>Bacilli</taxon>
        <taxon>Bacillales</taxon>
        <taxon>Bacillaceae</taxon>
        <taxon>Peribacillus</taxon>
    </lineage>
</organism>
<proteinExistence type="predicted"/>
<sequence length="32" mass="3723">MELDLIQTPVKDRQDCNLEVGNEIKIHLTKTK</sequence>
<keyword evidence="2" id="KW-1185">Reference proteome</keyword>
<protein>
    <submittedName>
        <fullName evidence="1">Uncharacterized protein</fullName>
    </submittedName>
</protein>
<gene>
    <name evidence="1" type="ORF">BN1180_05311</name>
</gene>
<comment type="caution">
    <text evidence="1">The sequence shown here is derived from an EMBL/GenBank/DDBJ whole genome shotgun (WGS) entry which is preliminary data.</text>
</comment>
<dbReference type="AlphaFoldDB" id="A0AAN2TPV0"/>
<evidence type="ECO:0000313" key="1">
    <source>
        <dbReference type="EMBL" id="CEG24496.1"/>
    </source>
</evidence>